<evidence type="ECO:0000313" key="2">
    <source>
        <dbReference type="EMBL" id="CAA9424815.1"/>
    </source>
</evidence>
<dbReference type="EMBL" id="CADCUX010000478">
    <property type="protein sequence ID" value="CAA9424815.1"/>
    <property type="molecule type" value="Genomic_DNA"/>
</dbReference>
<dbReference type="AlphaFoldDB" id="A0A6J4PXY9"/>
<accession>A0A6J4PXY9</accession>
<reference evidence="2" key="1">
    <citation type="submission" date="2020-02" db="EMBL/GenBank/DDBJ databases">
        <authorList>
            <person name="Meier V. D."/>
        </authorList>
    </citation>
    <scope>NUCLEOTIDE SEQUENCE</scope>
    <source>
        <strain evidence="2">AVDCRST_MAG51</strain>
    </source>
</reference>
<gene>
    <name evidence="2" type="ORF">AVDCRST_MAG51-2268</name>
</gene>
<feature type="compositionally biased region" description="Basic residues" evidence="1">
    <location>
        <begin position="1"/>
        <end position="26"/>
    </location>
</feature>
<evidence type="ECO:0000256" key="1">
    <source>
        <dbReference type="SAM" id="MobiDB-lite"/>
    </source>
</evidence>
<dbReference type="GO" id="GO:0004349">
    <property type="term" value="F:glutamate 5-kinase activity"/>
    <property type="evidence" value="ECO:0007669"/>
    <property type="project" value="UniProtKB-EC"/>
</dbReference>
<feature type="non-terminal residue" evidence="2">
    <location>
        <position position="1"/>
    </location>
</feature>
<keyword evidence="2" id="KW-0418">Kinase</keyword>
<proteinExistence type="predicted"/>
<feature type="region of interest" description="Disordered" evidence="1">
    <location>
        <begin position="1"/>
        <end position="63"/>
    </location>
</feature>
<organism evidence="2">
    <name type="scientific">uncultured Ramlibacter sp</name>
    <dbReference type="NCBI Taxonomy" id="260755"/>
    <lineage>
        <taxon>Bacteria</taxon>
        <taxon>Pseudomonadati</taxon>
        <taxon>Pseudomonadota</taxon>
        <taxon>Betaproteobacteria</taxon>
        <taxon>Burkholderiales</taxon>
        <taxon>Comamonadaceae</taxon>
        <taxon>Ramlibacter</taxon>
        <taxon>environmental samples</taxon>
    </lineage>
</organism>
<name>A0A6J4PXY9_9BURK</name>
<feature type="non-terminal residue" evidence="2">
    <location>
        <position position="63"/>
    </location>
</feature>
<keyword evidence="2" id="KW-0808">Transferase</keyword>
<sequence>ECAGRHRHLERRRGPAARRAPHRRQGRLQPGDERGPRAGRRRHWRVVPAAGGARGRWARGDHG</sequence>
<dbReference type="EC" id="2.7.2.11" evidence="2"/>
<protein>
    <submittedName>
        <fullName evidence="2">Glutamate 5-kinase / RNA-binding C-terminal domain PUA</fullName>
        <ecNumber evidence="2">2.7.2.11</ecNumber>
    </submittedName>
</protein>